<dbReference type="Proteomes" id="UP000299102">
    <property type="component" value="Unassembled WGS sequence"/>
</dbReference>
<proteinExistence type="predicted"/>
<organism evidence="2 3">
    <name type="scientific">Eumeta variegata</name>
    <name type="common">Bagworm moth</name>
    <name type="synonym">Eumeta japonica</name>
    <dbReference type="NCBI Taxonomy" id="151549"/>
    <lineage>
        <taxon>Eukaryota</taxon>
        <taxon>Metazoa</taxon>
        <taxon>Ecdysozoa</taxon>
        <taxon>Arthropoda</taxon>
        <taxon>Hexapoda</taxon>
        <taxon>Insecta</taxon>
        <taxon>Pterygota</taxon>
        <taxon>Neoptera</taxon>
        <taxon>Endopterygota</taxon>
        <taxon>Lepidoptera</taxon>
        <taxon>Glossata</taxon>
        <taxon>Ditrysia</taxon>
        <taxon>Tineoidea</taxon>
        <taxon>Psychidae</taxon>
        <taxon>Oiketicinae</taxon>
        <taxon>Eumeta</taxon>
    </lineage>
</organism>
<evidence type="ECO:0000313" key="3">
    <source>
        <dbReference type="Proteomes" id="UP000299102"/>
    </source>
</evidence>
<evidence type="ECO:0000313" key="2">
    <source>
        <dbReference type="EMBL" id="GBP41775.1"/>
    </source>
</evidence>
<dbReference type="EMBL" id="BGZK01000406">
    <property type="protein sequence ID" value="GBP41775.1"/>
    <property type="molecule type" value="Genomic_DNA"/>
</dbReference>
<protein>
    <submittedName>
        <fullName evidence="2">Uncharacterized protein</fullName>
    </submittedName>
</protein>
<keyword evidence="1" id="KW-1133">Transmembrane helix</keyword>
<evidence type="ECO:0000256" key="1">
    <source>
        <dbReference type="SAM" id="Phobius"/>
    </source>
</evidence>
<dbReference type="AlphaFoldDB" id="A0A4C1VVB6"/>
<keyword evidence="1" id="KW-0812">Transmembrane</keyword>
<comment type="caution">
    <text evidence="2">The sequence shown here is derived from an EMBL/GenBank/DDBJ whole genome shotgun (WGS) entry which is preliminary data.</text>
</comment>
<reference evidence="2 3" key="1">
    <citation type="journal article" date="2019" name="Commun. Biol.">
        <title>The bagworm genome reveals a unique fibroin gene that provides high tensile strength.</title>
        <authorList>
            <person name="Kono N."/>
            <person name="Nakamura H."/>
            <person name="Ohtoshi R."/>
            <person name="Tomita M."/>
            <person name="Numata K."/>
            <person name="Arakawa K."/>
        </authorList>
    </citation>
    <scope>NUCLEOTIDE SEQUENCE [LARGE SCALE GENOMIC DNA]</scope>
</reference>
<sequence length="161" mass="18428">MHRVRQIAEIYGFLELPVEKRVSQIFTTFHFKQPGHFSRSYVKRKQPREDYRGVEGDCAMCSSCFDGDATLNSVKNLSHAEFPRRRRPSARSVQNDRLYYSNNMVLTISGLKPHVALAALAKLLYILAAFLQSLGTCGVNISFRSMVRPKRRFSPTKLICL</sequence>
<feature type="transmembrane region" description="Helical" evidence="1">
    <location>
        <begin position="123"/>
        <end position="143"/>
    </location>
</feature>
<keyword evidence="3" id="KW-1185">Reference proteome</keyword>
<accession>A0A4C1VVB6</accession>
<gene>
    <name evidence="2" type="ORF">EVAR_26897_1</name>
</gene>
<keyword evidence="1" id="KW-0472">Membrane</keyword>
<name>A0A4C1VVB6_EUMVA</name>